<sequence length="172" mass="19856">MAEWWNFDNPQHPQFSRVFGEAKRRIDYYMGDLRTLGVQVSQTEIESFAAAHLRQVLTKEPQSACAEAEAYEGDYHQVHYRMLWSTALQLPLSLETTVQGKVSRWQAQQFVATDDVTQHFQQWQTYKSTDFADVGDNEQDPFLAKMINQGFVEHSEHAAYDSHGNPLGSHHH</sequence>
<reference evidence="1 2" key="1">
    <citation type="journal article" date="2012" name="Int. J. Syst. Evol. Microbiol.">
        <title>Shewanella dokdonensis sp. nov., isolated from seawater.</title>
        <authorList>
            <person name="Sung H.R."/>
            <person name="Yoon J.H."/>
            <person name="Ghim S.Y."/>
        </authorList>
    </citation>
    <scope>NUCLEOTIDE SEQUENCE [LARGE SCALE GENOMIC DNA]</scope>
    <source>
        <strain evidence="1 2">DSM 23626</strain>
    </source>
</reference>
<organism evidence="1 2">
    <name type="scientific">Shewanella dokdonensis</name>
    <dbReference type="NCBI Taxonomy" id="712036"/>
    <lineage>
        <taxon>Bacteria</taxon>
        <taxon>Pseudomonadati</taxon>
        <taxon>Pseudomonadota</taxon>
        <taxon>Gammaproteobacteria</taxon>
        <taxon>Alteromonadales</taxon>
        <taxon>Shewanellaceae</taxon>
        <taxon>Shewanella</taxon>
    </lineage>
</organism>
<protein>
    <submittedName>
        <fullName evidence="1">Uncharacterized protein</fullName>
    </submittedName>
</protein>
<evidence type="ECO:0000313" key="2">
    <source>
        <dbReference type="Proteomes" id="UP000676428"/>
    </source>
</evidence>
<gene>
    <name evidence="1" type="ORF">KHX94_12615</name>
</gene>
<proteinExistence type="predicted"/>
<accession>A0ABX8DC00</accession>
<keyword evidence="2" id="KW-1185">Reference proteome</keyword>
<dbReference type="RefSeq" id="WP_213680913.1">
    <property type="nucleotide sequence ID" value="NZ_CP074572.1"/>
</dbReference>
<name>A0ABX8DC00_9GAMM</name>
<dbReference type="EMBL" id="CP074572">
    <property type="protein sequence ID" value="QVK22256.1"/>
    <property type="molecule type" value="Genomic_DNA"/>
</dbReference>
<dbReference type="Proteomes" id="UP000676428">
    <property type="component" value="Chromosome"/>
</dbReference>
<evidence type="ECO:0000313" key="1">
    <source>
        <dbReference type="EMBL" id="QVK22256.1"/>
    </source>
</evidence>